<evidence type="ECO:0000313" key="1">
    <source>
        <dbReference type="EMBL" id="OIQ98804.1"/>
    </source>
</evidence>
<comment type="caution">
    <text evidence="1">The sequence shown here is derived from an EMBL/GenBank/DDBJ whole genome shotgun (WGS) entry which is preliminary data.</text>
</comment>
<dbReference type="AlphaFoldDB" id="A0A1J5S3I6"/>
<reference evidence="1" key="1">
    <citation type="submission" date="2016-10" db="EMBL/GenBank/DDBJ databases">
        <title>Sequence of Gallionella enrichment culture.</title>
        <authorList>
            <person name="Poehlein A."/>
            <person name="Muehling M."/>
            <person name="Daniel R."/>
        </authorList>
    </citation>
    <scope>NUCLEOTIDE SEQUENCE</scope>
</reference>
<organism evidence="1">
    <name type="scientific">mine drainage metagenome</name>
    <dbReference type="NCBI Taxonomy" id="410659"/>
    <lineage>
        <taxon>unclassified sequences</taxon>
        <taxon>metagenomes</taxon>
        <taxon>ecological metagenomes</taxon>
    </lineage>
</organism>
<accession>A0A1J5S3I6</accession>
<gene>
    <name evidence="1" type="ORF">GALL_191700</name>
</gene>
<protein>
    <submittedName>
        <fullName evidence="1">Uncharacterized protein</fullName>
    </submittedName>
</protein>
<name>A0A1J5S3I6_9ZZZZ</name>
<dbReference type="EMBL" id="MLJW01000114">
    <property type="protein sequence ID" value="OIQ98804.1"/>
    <property type="molecule type" value="Genomic_DNA"/>
</dbReference>
<proteinExistence type="predicted"/>
<sequence>MFSRISFVLTTRGRTAAASSLAAALLAALSPTGVRACACGCGIFEVGTSSMLPTTTGGMLTVTDAYQNQSQDWSGSSRAPAGDNADRRIATNFLTIGAQYLLNRSWGLELSIPYVTRHFETVGGASGNDLVNLHWSQLGDIRIQGVYTGFSPDLSTGLTFGLKLPNGSFTHNDAYDDVDRDTQIGTGSTDLLLGAFHRGNLGSAPLWQWFAQGEIDQPVLIRDGYRPGVEVDASLGVHYDGWRIHGVQVTPIAQVLGSARASDSGINAAVPVASGYQRVLLSPGIEVDLSSVRFYADVELPVYQHVTGDQLVAPVLWKFSASYHF</sequence>